<dbReference type="InterPro" id="IPR007214">
    <property type="entry name" value="YbaK/aa-tRNA-synth-assoc-dom"/>
</dbReference>
<keyword evidence="2 4" id="KW-0648">Protein biosynthesis</keyword>
<evidence type="ECO:0000256" key="1">
    <source>
        <dbReference type="ARBA" id="ARBA00009798"/>
    </source>
</evidence>
<dbReference type="GO" id="GO:0002161">
    <property type="term" value="F:aminoacyl-tRNA deacylase activity"/>
    <property type="evidence" value="ECO:0007669"/>
    <property type="project" value="InterPro"/>
</dbReference>
<evidence type="ECO:0000259" key="5">
    <source>
        <dbReference type="Pfam" id="PF04073"/>
    </source>
</evidence>
<dbReference type="InterPro" id="IPR036754">
    <property type="entry name" value="YbaK/aa-tRNA-synt-asso_dom_sf"/>
</dbReference>
<feature type="domain" description="YbaK/aminoacyl-tRNA synthetase-associated" evidence="5">
    <location>
        <begin position="40"/>
        <end position="161"/>
    </location>
</feature>
<evidence type="ECO:0000256" key="4">
    <source>
        <dbReference type="PIRNR" id="PIRNR006181"/>
    </source>
</evidence>
<dbReference type="RefSeq" id="WP_200254093.1">
    <property type="nucleotide sequence ID" value="NZ_JAENIQ020000001.1"/>
</dbReference>
<evidence type="ECO:0000313" key="6">
    <source>
        <dbReference type="EMBL" id="MCX7467949.1"/>
    </source>
</evidence>
<dbReference type="EMBL" id="JAPMKU010000002">
    <property type="protein sequence ID" value="MCX7467949.1"/>
    <property type="molecule type" value="Genomic_DNA"/>
</dbReference>
<dbReference type="AlphaFoldDB" id="A0A9Q4C7N1"/>
<comment type="caution">
    <text evidence="6">The sequence shown here is derived from an EMBL/GenBank/DDBJ whole genome shotgun (WGS) entry which is preliminary data.</text>
</comment>
<dbReference type="GO" id="GO:0006412">
    <property type="term" value="P:translation"/>
    <property type="evidence" value="ECO:0007669"/>
    <property type="project" value="UniProtKB-KW"/>
</dbReference>
<organism evidence="6 7">
    <name type="scientific">Corynebacterium pygosceleis</name>
    <dbReference type="NCBI Taxonomy" id="2800406"/>
    <lineage>
        <taxon>Bacteria</taxon>
        <taxon>Bacillati</taxon>
        <taxon>Actinomycetota</taxon>
        <taxon>Actinomycetes</taxon>
        <taxon>Mycobacteriales</taxon>
        <taxon>Corynebacteriaceae</taxon>
        <taxon>Corynebacterium</taxon>
    </lineage>
</organism>
<comment type="similarity">
    <text evidence="1 4">Belongs to the prolyl-tRNA editing family. YbaK/EbsC subfamily.</text>
</comment>
<dbReference type="GO" id="GO:0016829">
    <property type="term" value="F:lyase activity"/>
    <property type="evidence" value="ECO:0007669"/>
    <property type="project" value="UniProtKB-KW"/>
</dbReference>
<gene>
    <name evidence="6" type="ORF">OS129_03525</name>
</gene>
<dbReference type="Pfam" id="PF04073">
    <property type="entry name" value="tRNA_edit"/>
    <property type="match status" value="1"/>
</dbReference>
<dbReference type="PANTHER" id="PTHR30411:SF0">
    <property type="entry name" value="CYS-TRNA(PRO)_CYS-TRNA(CYS) DEACYLASE YBAK"/>
    <property type="match status" value="1"/>
</dbReference>
<accession>A0A9Q4C7N1</accession>
<name>A0A9Q4C7N1_9CORY</name>
<sequence>MSKRRSKSSGAGTAALVALNEAGVSHTVHTFESGHDHFGAQAAAELCGPLGIDEGQLFKTLVVDLTAGSGPKRKLGVVCVPVTGHVSLKAAARAFDVPKVCMAEPRDAERSSGYVTGGISPIGQKNALPTVIDSSALEFGEILVSGGRRGLDVQLTPGDLAAVTGARFAAVAAPGTH</sequence>
<keyword evidence="3 4" id="KW-0456">Lyase</keyword>
<protein>
    <recommendedName>
        <fullName evidence="4">Cys-tRNA(Pro)/Cys-tRNA(Cys) deacylase</fullName>
        <ecNumber evidence="4">4.2.-.-</ecNumber>
    </recommendedName>
</protein>
<dbReference type="PANTHER" id="PTHR30411">
    <property type="entry name" value="CYTOPLASMIC PROTEIN"/>
    <property type="match status" value="1"/>
</dbReference>
<evidence type="ECO:0000256" key="2">
    <source>
        <dbReference type="ARBA" id="ARBA00022917"/>
    </source>
</evidence>
<reference evidence="6" key="1">
    <citation type="submission" date="2022-11" db="EMBL/GenBank/DDBJ databases">
        <title>Corynebacterium sp. isolated from Penguins.</title>
        <authorList>
            <person name="Sedlar K."/>
            <person name="Svec P."/>
        </authorList>
    </citation>
    <scope>NUCLEOTIDE SEQUENCE</scope>
    <source>
        <strain evidence="6">P7374</strain>
    </source>
</reference>
<evidence type="ECO:0000256" key="3">
    <source>
        <dbReference type="ARBA" id="ARBA00023239"/>
    </source>
</evidence>
<dbReference type="SUPFAM" id="SSF55826">
    <property type="entry name" value="YbaK/ProRS associated domain"/>
    <property type="match status" value="1"/>
</dbReference>
<dbReference type="Proteomes" id="UP001071478">
    <property type="component" value="Unassembled WGS sequence"/>
</dbReference>
<dbReference type="PIRSF" id="PIRSF006181">
    <property type="entry name" value="EbsC_YbaK"/>
    <property type="match status" value="1"/>
</dbReference>
<dbReference type="CDD" id="cd00002">
    <property type="entry name" value="YbaK_deacylase"/>
    <property type="match status" value="1"/>
</dbReference>
<proteinExistence type="inferred from homology"/>
<dbReference type="Gene3D" id="3.90.960.10">
    <property type="entry name" value="YbaK/aminoacyl-tRNA synthetase-associated domain"/>
    <property type="match status" value="1"/>
</dbReference>
<dbReference type="InterPro" id="IPR004369">
    <property type="entry name" value="Prolyl-tRNA_editing_YbaK/EbsC"/>
</dbReference>
<dbReference type="EC" id="4.2.-.-" evidence="4"/>
<evidence type="ECO:0000313" key="7">
    <source>
        <dbReference type="Proteomes" id="UP001071478"/>
    </source>
</evidence>